<feature type="domain" description="CNA-B" evidence="3">
    <location>
        <begin position="707"/>
        <end position="794"/>
    </location>
</feature>
<dbReference type="Proteomes" id="UP000198976">
    <property type="component" value="Chromosome I"/>
</dbReference>
<evidence type="ECO:0000313" key="4">
    <source>
        <dbReference type="EMBL" id="SDT86124.1"/>
    </source>
</evidence>
<dbReference type="InterPro" id="IPR011050">
    <property type="entry name" value="Pectin_lyase_fold/virulence"/>
</dbReference>
<dbReference type="RefSeq" id="WP_092648177.1">
    <property type="nucleotide sequence ID" value="NZ_LT629792.1"/>
</dbReference>
<feature type="transmembrane region" description="Helical" evidence="1">
    <location>
        <begin position="912"/>
        <end position="934"/>
    </location>
</feature>
<dbReference type="SUPFAM" id="SSF51126">
    <property type="entry name" value="Pectin lyase-like"/>
    <property type="match status" value="1"/>
</dbReference>
<sequence>MRSVLRLVTSLLTVSLAVVLTPSGIARAEEPPSWDTIVSQAAQATPGAETTVAIDSDVSATADKPLVVPEGARLTLTGSGTVTGVGADTVTVAEGGSLTLAGPSFTNSRIVVNGGTLDFTDGSVHDTSLTGPVIFVKDGEFNMTGSADFSRNNVTDTSGTLPEGVNEGLYAPITIYGGDGVSIAGGTLQENHGYQRGGAIGIWGAEGAPVPVSLTGGEISGNDAVHPKYKGFGGGVYASFANVTLDGTTIAKNTTEIGGGIAIDNGDSFNFTSGTVQENTNGDYAGQGGGMYIHDVKDVEISGGTVEGNTAKGLGGGIALGGGKDVEISGGTVEGNTASGHGGGIALGGGEATISGGEFAHNVALKAGGGLAFYGEAKVTMKAGYVHDNVAKGFWGGGGIYNDSDSILTIENSLIRGNATKDAFLIGAGNHLPSTQGGGVWNCATGTTTLNITKGVAIFDNSAPDVGRNKEYKGAGDDFASVAEHTFGAAEPEKGHPVFIGERMLGGAERMWYQDGSIFGKRLNWPQEQQEPRYVQGGDNKRVENNKLYTVNKAFKSVPSDQAKRLAERLATVRIENNLATDMGFSGGGIANNGQLFFGEDAWKLKIKKSWSNDDPGVRPDRITLDVLVDDVEVVKGIELSEANNWETTIDNFPNPQTLVDAATGERIPLKFKESGADGYTMKVSETSDDKQKTYSVALTNRILTSVGVSKSWLDGENALGKRPGSVVVELLTGGEPTGTTLTLSADNSWSGVFKDLPKFDRGVLVEYSVREVEVPGYRSVVAGNAVDGFTITNRALTAVPVTKKWVNHDGAALSDDIPQSIDVELVADGEPTGQKLTLSADNSWSGTFADLEMFNADGSAPIVYTVKETPVDGFSARITGTATDGFTITNSKNPPPPGTPPSPPTIVNTGAAAGGAAGAGILMITLGAGLLWYRRRGIH</sequence>
<feature type="domain" description="CNA-B" evidence="3">
    <location>
        <begin position="800"/>
        <end position="892"/>
    </location>
</feature>
<dbReference type="PANTHER" id="PTHR11319">
    <property type="entry name" value="G PROTEIN-COUPLED RECEPTOR-RELATED"/>
    <property type="match status" value="1"/>
</dbReference>
<evidence type="ECO:0000256" key="2">
    <source>
        <dbReference type="SAM" id="SignalP"/>
    </source>
</evidence>
<feature type="signal peptide" evidence="2">
    <location>
        <begin position="1"/>
        <end position="28"/>
    </location>
</feature>
<name>A0ABY0V572_9ACTO</name>
<keyword evidence="2" id="KW-0732">Signal</keyword>
<dbReference type="SUPFAM" id="SSF49478">
    <property type="entry name" value="Cna protein B-type domain"/>
    <property type="match status" value="3"/>
</dbReference>
<keyword evidence="1" id="KW-0812">Transmembrane</keyword>
<gene>
    <name evidence="4" type="ORF">SAMN04489714_0252</name>
</gene>
<evidence type="ECO:0000313" key="5">
    <source>
        <dbReference type="Proteomes" id="UP000198976"/>
    </source>
</evidence>
<organism evidence="4 5">
    <name type="scientific">Schaalia radingae</name>
    <dbReference type="NCBI Taxonomy" id="131110"/>
    <lineage>
        <taxon>Bacteria</taxon>
        <taxon>Bacillati</taxon>
        <taxon>Actinomycetota</taxon>
        <taxon>Actinomycetes</taxon>
        <taxon>Actinomycetales</taxon>
        <taxon>Actinomycetaceae</taxon>
        <taxon>Schaalia</taxon>
    </lineage>
</organism>
<dbReference type="EMBL" id="LT629792">
    <property type="protein sequence ID" value="SDT86124.1"/>
    <property type="molecule type" value="Genomic_DNA"/>
</dbReference>
<dbReference type="PANTHER" id="PTHR11319:SF35">
    <property type="entry name" value="OUTER MEMBRANE PROTEIN PMPC-RELATED"/>
    <property type="match status" value="1"/>
</dbReference>
<evidence type="ECO:0000256" key="1">
    <source>
        <dbReference type="SAM" id="Phobius"/>
    </source>
</evidence>
<keyword evidence="5" id="KW-1185">Reference proteome</keyword>
<dbReference type="Gene3D" id="2.60.40.1140">
    <property type="entry name" value="Collagen-binding surface protein Cna, B-type domain"/>
    <property type="match status" value="3"/>
</dbReference>
<proteinExistence type="predicted"/>
<dbReference type="InterPro" id="IPR012334">
    <property type="entry name" value="Pectin_lyas_fold"/>
</dbReference>
<protein>
    <recommendedName>
        <fullName evidence="3">CNA-B domain-containing protein</fullName>
    </recommendedName>
</protein>
<dbReference type="Gene3D" id="2.160.20.10">
    <property type="entry name" value="Single-stranded right-handed beta-helix, Pectin lyase-like"/>
    <property type="match status" value="1"/>
</dbReference>
<accession>A0ABY0V572</accession>
<evidence type="ECO:0000259" key="3">
    <source>
        <dbReference type="Pfam" id="PF05738"/>
    </source>
</evidence>
<dbReference type="InterPro" id="IPR008454">
    <property type="entry name" value="Collagen-bd_Cna-like_B-typ_dom"/>
</dbReference>
<reference evidence="4 5" key="1">
    <citation type="submission" date="2016-10" db="EMBL/GenBank/DDBJ databases">
        <authorList>
            <person name="Varghese N."/>
            <person name="Submissions S."/>
        </authorList>
    </citation>
    <scope>NUCLEOTIDE SEQUENCE [LARGE SCALE GENOMIC DNA]</scope>
    <source>
        <strain evidence="4 5">DSM 9169</strain>
    </source>
</reference>
<keyword evidence="1" id="KW-1133">Transmembrane helix</keyword>
<dbReference type="InterPro" id="IPR006626">
    <property type="entry name" value="PbH1"/>
</dbReference>
<feature type="domain" description="CNA-B" evidence="3">
    <location>
        <begin position="606"/>
        <end position="690"/>
    </location>
</feature>
<dbReference type="SMART" id="SM00710">
    <property type="entry name" value="PbH1"/>
    <property type="match status" value="8"/>
</dbReference>
<keyword evidence="1" id="KW-0472">Membrane</keyword>
<feature type="chain" id="PRO_5046681353" description="CNA-B domain-containing protein" evidence="2">
    <location>
        <begin position="29"/>
        <end position="940"/>
    </location>
</feature>
<dbReference type="CDD" id="cd00222">
    <property type="entry name" value="CollagenBindB"/>
    <property type="match status" value="2"/>
</dbReference>
<dbReference type="Pfam" id="PF05738">
    <property type="entry name" value="Cna_B"/>
    <property type="match status" value="3"/>
</dbReference>